<dbReference type="PANTHER" id="PTHR10694:SF7">
    <property type="entry name" value="[HISTONE H3]-TRIMETHYL-L-LYSINE(9) DEMETHYLASE"/>
    <property type="match status" value="1"/>
</dbReference>
<dbReference type="AlphaFoldDB" id="A0AAV0AP42"/>
<dbReference type="InterPro" id="IPR003347">
    <property type="entry name" value="JmjC_dom"/>
</dbReference>
<gene>
    <name evidence="2" type="ORF">PPACK8108_LOCUS4892</name>
</gene>
<reference evidence="2" key="1">
    <citation type="submission" date="2022-06" db="EMBL/GenBank/DDBJ databases">
        <authorList>
            <consortium name="SYNGENTA / RWTH Aachen University"/>
        </authorList>
    </citation>
    <scope>NUCLEOTIDE SEQUENCE</scope>
</reference>
<dbReference type="EMBL" id="CALTRL010000952">
    <property type="protein sequence ID" value="CAH7670179.1"/>
    <property type="molecule type" value="Genomic_DNA"/>
</dbReference>
<proteinExistence type="predicted"/>
<comment type="caution">
    <text evidence="2">The sequence shown here is derived from an EMBL/GenBank/DDBJ whole genome shotgun (WGS) entry which is preliminary data.</text>
</comment>
<name>A0AAV0AP42_PHAPC</name>
<dbReference type="SUPFAM" id="SSF51197">
    <property type="entry name" value="Clavaminate synthase-like"/>
    <property type="match status" value="1"/>
</dbReference>
<evidence type="ECO:0000313" key="2">
    <source>
        <dbReference type="EMBL" id="CAH7670179.1"/>
    </source>
</evidence>
<dbReference type="PANTHER" id="PTHR10694">
    <property type="entry name" value="LYSINE-SPECIFIC DEMETHYLASE"/>
    <property type="match status" value="1"/>
</dbReference>
<dbReference type="GO" id="GO:0051864">
    <property type="term" value="F:histone H3K36 demethylase activity"/>
    <property type="evidence" value="ECO:0007669"/>
    <property type="project" value="TreeGrafter"/>
</dbReference>
<dbReference type="GO" id="GO:0010468">
    <property type="term" value="P:regulation of gene expression"/>
    <property type="evidence" value="ECO:0007669"/>
    <property type="project" value="TreeGrafter"/>
</dbReference>
<dbReference type="Pfam" id="PF02373">
    <property type="entry name" value="JmjC"/>
    <property type="match status" value="1"/>
</dbReference>
<evidence type="ECO:0000259" key="1">
    <source>
        <dbReference type="PROSITE" id="PS51184"/>
    </source>
</evidence>
<dbReference type="PROSITE" id="PS51184">
    <property type="entry name" value="JMJC"/>
    <property type="match status" value="1"/>
</dbReference>
<keyword evidence="3" id="KW-1185">Reference proteome</keyword>
<feature type="non-terminal residue" evidence="2">
    <location>
        <position position="1"/>
    </location>
</feature>
<feature type="domain" description="JmjC" evidence="1">
    <location>
        <begin position="4"/>
        <end position="132"/>
    </location>
</feature>
<dbReference type="GO" id="GO:0032454">
    <property type="term" value="F:histone H3K9 demethylase activity"/>
    <property type="evidence" value="ECO:0007669"/>
    <property type="project" value="TreeGrafter"/>
</dbReference>
<dbReference type="GO" id="GO:0005634">
    <property type="term" value="C:nucleus"/>
    <property type="evidence" value="ECO:0007669"/>
    <property type="project" value="TreeGrafter"/>
</dbReference>
<dbReference type="Gene3D" id="2.60.120.650">
    <property type="entry name" value="Cupin"/>
    <property type="match status" value="1"/>
</dbReference>
<protein>
    <submittedName>
        <fullName evidence="2">JmjC domain, hydroxylase-domain-containing protein</fullName>
    </submittedName>
</protein>
<accession>A0AAV0AP42</accession>
<dbReference type="Proteomes" id="UP001153365">
    <property type="component" value="Unassembled WGS sequence"/>
</dbReference>
<organism evidence="2 3">
    <name type="scientific">Phakopsora pachyrhizi</name>
    <name type="common">Asian soybean rust disease fungus</name>
    <dbReference type="NCBI Taxonomy" id="170000"/>
    <lineage>
        <taxon>Eukaryota</taxon>
        <taxon>Fungi</taxon>
        <taxon>Dikarya</taxon>
        <taxon>Basidiomycota</taxon>
        <taxon>Pucciniomycotina</taxon>
        <taxon>Pucciniomycetes</taxon>
        <taxon>Pucciniales</taxon>
        <taxon>Phakopsoraceae</taxon>
        <taxon>Phakopsora</taxon>
    </lineage>
</organism>
<sequence length="132" mass="15543">SLFNERTKYWDVANLEKLLNCLKLKKKNPGVNLPYLYFGTWQASYAWNVENVDLYSINYIHFGTPKFWYSVPQEHNQRFKSFTSLSFAKERMVCPEFLRHKAFLASPLVLQLVGIQLNKVIHLLGKIILTYP</sequence>
<evidence type="ECO:0000313" key="3">
    <source>
        <dbReference type="Proteomes" id="UP001153365"/>
    </source>
</evidence>
<dbReference type="SMART" id="SM00558">
    <property type="entry name" value="JmjC"/>
    <property type="match status" value="1"/>
</dbReference>
<dbReference type="GO" id="GO:0000785">
    <property type="term" value="C:chromatin"/>
    <property type="evidence" value="ECO:0007669"/>
    <property type="project" value="TreeGrafter"/>
</dbReference>